<feature type="binding site" description="axial binding residue" evidence="5">
    <location>
        <position position="332"/>
    </location>
    <ligand>
        <name>heme</name>
        <dbReference type="ChEBI" id="CHEBI:30413"/>
    </ligand>
    <ligandPart>
        <name>Fe</name>
        <dbReference type="ChEBI" id="CHEBI:18248"/>
    </ligandPart>
</feature>
<evidence type="ECO:0000256" key="6">
    <source>
        <dbReference type="RuleBase" id="RU000461"/>
    </source>
</evidence>
<comment type="pathway">
    <text evidence="4">Plant hormone biosynthesis.</text>
</comment>
<evidence type="ECO:0000256" key="4">
    <source>
        <dbReference type="ARBA" id="ARBA00029441"/>
    </source>
</evidence>
<keyword evidence="3 5" id="KW-0408">Iron</keyword>
<reference evidence="7" key="1">
    <citation type="submission" date="2015-06" db="UniProtKB">
        <authorList>
            <consortium name="EnsemblPlants"/>
        </authorList>
    </citation>
    <scope>IDENTIFICATION</scope>
</reference>
<evidence type="ECO:0000256" key="3">
    <source>
        <dbReference type="ARBA" id="ARBA00023004"/>
    </source>
</evidence>
<dbReference type="AlphaFoldDB" id="M8B5H8"/>
<keyword evidence="6" id="KW-0560">Oxidoreductase</keyword>
<dbReference type="Pfam" id="PF00067">
    <property type="entry name" value="p450"/>
    <property type="match status" value="1"/>
</dbReference>
<dbReference type="InterPro" id="IPR017972">
    <property type="entry name" value="Cyt_P450_CS"/>
</dbReference>
<dbReference type="PANTHER" id="PTHR24286">
    <property type="entry name" value="CYTOCHROME P450 26"/>
    <property type="match status" value="1"/>
</dbReference>
<sequence>MAVAVGGMGAGELAWWLGLVFGAAPLLCLAAWHSADACPTQSPATFAQPRVVAALAAWADMGTIVAATEIKKVTFANICKMFISMEPSPLTCQIDRWFAGLVAGLRAFPLDFPGTAFHGARKCRRKLNAVFRQELEARKKVDKECDDLMSGLMHMEDEQGKKLSDEEVVDNIVSLVVAGYESTASAIMWATYHLAKSPAALAKLREENVALSESKTSSPLMITHDDLPKMKYTAKVVEETIRMANIAPMVHRVANKDVEYGGYMIPAGWSVLVWVRSLHTDPSFYHDPLTFNPDRWDLMVAKKLIDESMDGCMQEPAKPGTYQVFGGGYRICAGNMLARLQLTIMLHHLSIGYEWELLNPNAEIGYLPHPRPMDGATMAFRKIKPNA</sequence>
<protein>
    <submittedName>
        <fullName evidence="7">Ent-kaurenoic acid oxidase 1</fullName>
    </submittedName>
</protein>
<dbReference type="GO" id="GO:0016132">
    <property type="term" value="P:brassinosteroid biosynthetic process"/>
    <property type="evidence" value="ECO:0007669"/>
    <property type="project" value="TreeGrafter"/>
</dbReference>
<dbReference type="InterPro" id="IPR001128">
    <property type="entry name" value="Cyt_P450"/>
</dbReference>
<dbReference type="EnsemblPlants" id="EMT11997">
    <property type="protein sequence ID" value="EMT11997"/>
    <property type="gene ID" value="F775_19789"/>
</dbReference>
<dbReference type="GO" id="GO:0004497">
    <property type="term" value="F:monooxygenase activity"/>
    <property type="evidence" value="ECO:0007669"/>
    <property type="project" value="UniProtKB-KW"/>
</dbReference>
<accession>M8B5H8</accession>
<dbReference type="SUPFAM" id="SSF48264">
    <property type="entry name" value="Cytochrome P450"/>
    <property type="match status" value="1"/>
</dbReference>
<keyword evidence="6" id="KW-0503">Monooxygenase</keyword>
<dbReference type="GO" id="GO:0020037">
    <property type="term" value="F:heme binding"/>
    <property type="evidence" value="ECO:0007669"/>
    <property type="project" value="InterPro"/>
</dbReference>
<evidence type="ECO:0000256" key="2">
    <source>
        <dbReference type="ARBA" id="ARBA00022723"/>
    </source>
</evidence>
<comment type="cofactor">
    <cofactor evidence="5">
        <name>heme</name>
        <dbReference type="ChEBI" id="CHEBI:30413"/>
    </cofactor>
</comment>
<dbReference type="GO" id="GO:0005506">
    <property type="term" value="F:iron ion binding"/>
    <property type="evidence" value="ECO:0007669"/>
    <property type="project" value="InterPro"/>
</dbReference>
<comment type="pathway">
    <text evidence="1">Hormone biosynthesis.</text>
</comment>
<dbReference type="GO" id="GO:0016125">
    <property type="term" value="P:sterol metabolic process"/>
    <property type="evidence" value="ECO:0007669"/>
    <property type="project" value="TreeGrafter"/>
</dbReference>
<dbReference type="PROSITE" id="PS00086">
    <property type="entry name" value="CYTOCHROME_P450"/>
    <property type="match status" value="1"/>
</dbReference>
<evidence type="ECO:0000256" key="5">
    <source>
        <dbReference type="PIRSR" id="PIRSR602403-1"/>
    </source>
</evidence>
<keyword evidence="5 6" id="KW-0349">Heme</keyword>
<name>M8B5H8_AEGTA</name>
<dbReference type="PANTHER" id="PTHR24286:SF12">
    <property type="entry name" value="CYTOCHROME P450 FAMILY PROTEIN, EXPRESSED"/>
    <property type="match status" value="1"/>
</dbReference>
<keyword evidence="2 5" id="KW-0479">Metal-binding</keyword>
<evidence type="ECO:0000313" key="7">
    <source>
        <dbReference type="EnsemblPlants" id="EMT11997"/>
    </source>
</evidence>
<dbReference type="GO" id="GO:0010268">
    <property type="term" value="P:brassinosteroid homeostasis"/>
    <property type="evidence" value="ECO:0007669"/>
    <property type="project" value="TreeGrafter"/>
</dbReference>
<evidence type="ECO:0000256" key="1">
    <source>
        <dbReference type="ARBA" id="ARBA00004972"/>
    </source>
</evidence>
<dbReference type="Gene3D" id="1.10.630.10">
    <property type="entry name" value="Cytochrome P450"/>
    <property type="match status" value="1"/>
</dbReference>
<dbReference type="InterPro" id="IPR036396">
    <property type="entry name" value="Cyt_P450_sf"/>
</dbReference>
<comment type="similarity">
    <text evidence="6">Belongs to the cytochrome P450 family.</text>
</comment>
<dbReference type="PRINTS" id="PR00465">
    <property type="entry name" value="EP450IV"/>
</dbReference>
<organism evidence="7">
    <name type="scientific">Aegilops tauschii</name>
    <name type="common">Tausch's goatgrass</name>
    <name type="synonym">Aegilops squarrosa</name>
    <dbReference type="NCBI Taxonomy" id="37682"/>
    <lineage>
        <taxon>Eukaryota</taxon>
        <taxon>Viridiplantae</taxon>
        <taxon>Streptophyta</taxon>
        <taxon>Embryophyta</taxon>
        <taxon>Tracheophyta</taxon>
        <taxon>Spermatophyta</taxon>
        <taxon>Magnoliopsida</taxon>
        <taxon>Liliopsida</taxon>
        <taxon>Poales</taxon>
        <taxon>Poaceae</taxon>
        <taxon>BOP clade</taxon>
        <taxon>Pooideae</taxon>
        <taxon>Triticodae</taxon>
        <taxon>Triticeae</taxon>
        <taxon>Triticinae</taxon>
        <taxon>Aegilops</taxon>
    </lineage>
</organism>
<proteinExistence type="inferred from homology"/>
<dbReference type="GO" id="GO:0016705">
    <property type="term" value="F:oxidoreductase activity, acting on paired donors, with incorporation or reduction of molecular oxygen"/>
    <property type="evidence" value="ECO:0007669"/>
    <property type="project" value="InterPro"/>
</dbReference>
<dbReference type="PRINTS" id="PR00385">
    <property type="entry name" value="P450"/>
</dbReference>
<dbReference type="InterPro" id="IPR002403">
    <property type="entry name" value="Cyt_P450_E_grp-IV"/>
</dbReference>